<feature type="compositionally biased region" description="Polar residues" evidence="10">
    <location>
        <begin position="1"/>
        <end position="15"/>
    </location>
</feature>
<dbReference type="EMBL" id="KI392510">
    <property type="protein sequence ID" value="ERN15148.1"/>
    <property type="molecule type" value="Genomic_DNA"/>
</dbReference>
<dbReference type="Gene3D" id="3.60.40.10">
    <property type="entry name" value="PPM-type phosphatase domain"/>
    <property type="match status" value="1"/>
</dbReference>
<dbReference type="PANTHER" id="PTHR47992">
    <property type="entry name" value="PROTEIN PHOSPHATASE"/>
    <property type="match status" value="1"/>
</dbReference>
<feature type="compositionally biased region" description="Low complexity" evidence="10">
    <location>
        <begin position="96"/>
        <end position="129"/>
    </location>
</feature>
<reference evidence="13" key="1">
    <citation type="journal article" date="2013" name="Science">
        <title>The Amborella genome and the evolution of flowering plants.</title>
        <authorList>
            <consortium name="Amborella Genome Project"/>
        </authorList>
    </citation>
    <scope>NUCLEOTIDE SEQUENCE [LARGE SCALE GENOMIC DNA]</scope>
</reference>
<evidence type="ECO:0000256" key="10">
    <source>
        <dbReference type="SAM" id="MobiDB-lite"/>
    </source>
</evidence>
<dbReference type="FunFam" id="3.60.40.10:FF:000041">
    <property type="entry name" value="Protein phosphatase 2C 51"/>
    <property type="match status" value="1"/>
</dbReference>
<keyword evidence="7 9" id="KW-0904">Protein phosphatase</keyword>
<dbReference type="Gramene" id="ERN15148">
    <property type="protein sequence ID" value="ERN15148"/>
    <property type="gene ID" value="AMTR_s00056p00129440"/>
</dbReference>
<evidence type="ECO:0000313" key="12">
    <source>
        <dbReference type="EMBL" id="ERN15148.1"/>
    </source>
</evidence>
<keyword evidence="13" id="KW-1185">Reference proteome</keyword>
<proteinExistence type="inferred from homology"/>
<dbReference type="InterPro" id="IPR001932">
    <property type="entry name" value="PPM-type_phosphatase-like_dom"/>
</dbReference>
<dbReference type="SMART" id="SM00332">
    <property type="entry name" value="PP2Cc"/>
    <property type="match status" value="1"/>
</dbReference>
<evidence type="ECO:0000256" key="4">
    <source>
        <dbReference type="ARBA" id="ARBA00022723"/>
    </source>
</evidence>
<dbReference type="PROSITE" id="PS51746">
    <property type="entry name" value="PPM_2"/>
    <property type="match status" value="1"/>
</dbReference>
<name>U5D476_AMBTC</name>
<dbReference type="AlphaFoldDB" id="U5D476"/>
<comment type="cofactor">
    <cofactor evidence="1">
        <name>Mn(2+)</name>
        <dbReference type="ChEBI" id="CHEBI:29035"/>
    </cofactor>
</comment>
<dbReference type="CDD" id="cd00143">
    <property type="entry name" value="PP2Cc"/>
    <property type="match status" value="1"/>
</dbReference>
<dbReference type="GO" id="GO:0004722">
    <property type="term" value="F:protein serine/threonine phosphatase activity"/>
    <property type="evidence" value="ECO:0000318"/>
    <property type="project" value="GO_Central"/>
</dbReference>
<comment type="cofactor">
    <cofactor evidence="2">
        <name>Mg(2+)</name>
        <dbReference type="ChEBI" id="CHEBI:18420"/>
    </cofactor>
</comment>
<evidence type="ECO:0000256" key="7">
    <source>
        <dbReference type="ARBA" id="ARBA00022912"/>
    </source>
</evidence>
<dbReference type="PROSITE" id="PS01032">
    <property type="entry name" value="PPM_1"/>
    <property type="match status" value="1"/>
</dbReference>
<keyword evidence="6" id="KW-0460">Magnesium</keyword>
<dbReference type="EC" id="3.1.3.16" evidence="3"/>
<dbReference type="STRING" id="13333.U5D476"/>
<evidence type="ECO:0000256" key="3">
    <source>
        <dbReference type="ARBA" id="ARBA00013081"/>
    </source>
</evidence>
<evidence type="ECO:0000259" key="11">
    <source>
        <dbReference type="PROSITE" id="PS51746"/>
    </source>
</evidence>
<keyword evidence="5 9" id="KW-0378">Hydrolase</keyword>
<keyword evidence="4" id="KW-0479">Metal-binding</keyword>
<evidence type="ECO:0000313" key="13">
    <source>
        <dbReference type="Proteomes" id="UP000017836"/>
    </source>
</evidence>
<feature type="region of interest" description="Disordered" evidence="10">
    <location>
        <begin position="1"/>
        <end position="64"/>
    </location>
</feature>
<evidence type="ECO:0000256" key="8">
    <source>
        <dbReference type="ARBA" id="ARBA00023211"/>
    </source>
</evidence>
<keyword evidence="8" id="KW-0464">Manganese</keyword>
<evidence type="ECO:0000256" key="9">
    <source>
        <dbReference type="RuleBase" id="RU003465"/>
    </source>
</evidence>
<evidence type="ECO:0000256" key="2">
    <source>
        <dbReference type="ARBA" id="ARBA00001946"/>
    </source>
</evidence>
<dbReference type="SUPFAM" id="SSF81606">
    <property type="entry name" value="PP2C-like"/>
    <property type="match status" value="1"/>
</dbReference>
<evidence type="ECO:0000256" key="1">
    <source>
        <dbReference type="ARBA" id="ARBA00001936"/>
    </source>
</evidence>
<feature type="domain" description="PPM-type phosphatase" evidence="11">
    <location>
        <begin position="219"/>
        <end position="528"/>
    </location>
</feature>
<dbReference type="InterPro" id="IPR015655">
    <property type="entry name" value="PP2C"/>
</dbReference>
<feature type="region of interest" description="Disordered" evidence="10">
    <location>
        <begin position="87"/>
        <end position="129"/>
    </location>
</feature>
<dbReference type="eggNOG" id="KOG0698">
    <property type="taxonomic scope" value="Eukaryota"/>
</dbReference>
<dbReference type="InterPro" id="IPR036457">
    <property type="entry name" value="PPM-type-like_dom_sf"/>
</dbReference>
<dbReference type="GO" id="GO:1902531">
    <property type="term" value="P:regulation of intracellular signal transduction"/>
    <property type="evidence" value="ECO:0000318"/>
    <property type="project" value="GO_Central"/>
</dbReference>
<dbReference type="HOGENOM" id="CLU_506584_0_0_1"/>
<dbReference type="Pfam" id="PF00481">
    <property type="entry name" value="PP2C"/>
    <property type="match status" value="1"/>
</dbReference>
<dbReference type="GO" id="GO:0046872">
    <property type="term" value="F:metal ion binding"/>
    <property type="evidence" value="ECO:0007669"/>
    <property type="project" value="UniProtKB-KW"/>
</dbReference>
<accession>U5D476</accession>
<protein>
    <recommendedName>
        <fullName evidence="3">protein-serine/threonine phosphatase</fullName>
        <ecNumber evidence="3">3.1.3.16</ecNumber>
    </recommendedName>
</protein>
<sequence length="538" mass="57395">MKAKQSSANRNTTRGVAQRPTRKSLLTHGRTTRRAPARPHPPQSPRPKSIVPMDGGFESDPLAETTHFPAIPTAGISLFPATATSDEDCAHPLRTDSSSSMFGSDDSRSTTTSGRTTGSSGSCTADSVPSETEAAAAVASLSVEDLMVAEFDAVSKRDDVVSYRCEIVGDRCDVVNDSPDAVSGRGDVVSEPVSDRCYVVEGREERVRERCLGKGRALAWGSTSVIGGRMEMEDAFAVLTGFLRVACEVVGGCAAMGSRDSCEPAPLGFFGVYDGHGGPQVANFCSERMHSALAEEWETRSGPASPSTEGWQKWWEGALSRSFLRVDGEITGAGDEVAALSAAAGAAEPIAPEIVGSTAVVVVVSGCQIIASNCGDSRAVLCRGNQAIPLTLDHKPDREDELERIEAAGGKVINWNGSRVFGVLAMSRAIGDRYLRPSIIPDPEVSFTPRTDEDECLVVASDGLWDVVSNEEACREARRVLSRPSRVLRDESAPTPSPSPAQAAAEHLANLAMHRHSSDNITIIVVDLKHRRRRLPQR</sequence>
<dbReference type="InterPro" id="IPR000222">
    <property type="entry name" value="PP2C_BS"/>
</dbReference>
<organism evidence="12 13">
    <name type="scientific">Amborella trichopoda</name>
    <dbReference type="NCBI Taxonomy" id="13333"/>
    <lineage>
        <taxon>Eukaryota</taxon>
        <taxon>Viridiplantae</taxon>
        <taxon>Streptophyta</taxon>
        <taxon>Embryophyta</taxon>
        <taxon>Tracheophyta</taxon>
        <taxon>Spermatophyta</taxon>
        <taxon>Magnoliopsida</taxon>
        <taxon>Amborellales</taxon>
        <taxon>Amborellaceae</taxon>
        <taxon>Amborella</taxon>
    </lineage>
</organism>
<evidence type="ECO:0000256" key="5">
    <source>
        <dbReference type="ARBA" id="ARBA00022801"/>
    </source>
</evidence>
<gene>
    <name evidence="12" type="ORF">AMTR_s00056p00129440</name>
</gene>
<evidence type="ECO:0000256" key="6">
    <source>
        <dbReference type="ARBA" id="ARBA00022842"/>
    </source>
</evidence>
<comment type="similarity">
    <text evidence="9">Belongs to the PP2C family.</text>
</comment>
<dbReference type="Proteomes" id="UP000017836">
    <property type="component" value="Unassembled WGS sequence"/>
</dbReference>